<gene>
    <name evidence="2" type="ORF">GCM10022214_81800</name>
</gene>
<evidence type="ECO:0000256" key="1">
    <source>
        <dbReference type="SAM" id="MobiDB-lite"/>
    </source>
</evidence>
<accession>A0ABP7X2U8</accession>
<name>A0ABP7X2U8_9ACTN</name>
<dbReference type="RefSeq" id="WP_344958390.1">
    <property type="nucleotide sequence ID" value="NZ_BAAAZG010000070.1"/>
</dbReference>
<evidence type="ECO:0000313" key="3">
    <source>
        <dbReference type="Proteomes" id="UP001500683"/>
    </source>
</evidence>
<sequence length="69" mass="7472">MAEIRVGKPDVKPDTPSHTKGVHQGNKKGALKRQMGHYLDGTADARRSTGVNPKKHQPILPIMPNLPPG</sequence>
<keyword evidence="3" id="KW-1185">Reference proteome</keyword>
<feature type="region of interest" description="Disordered" evidence="1">
    <location>
        <begin position="43"/>
        <end position="69"/>
    </location>
</feature>
<dbReference type="Proteomes" id="UP001500683">
    <property type="component" value="Unassembled WGS sequence"/>
</dbReference>
<feature type="compositionally biased region" description="Basic and acidic residues" evidence="1">
    <location>
        <begin position="1"/>
        <end position="17"/>
    </location>
</feature>
<organism evidence="2 3">
    <name type="scientific">Actinomadura miaoliensis</name>
    <dbReference type="NCBI Taxonomy" id="430685"/>
    <lineage>
        <taxon>Bacteria</taxon>
        <taxon>Bacillati</taxon>
        <taxon>Actinomycetota</taxon>
        <taxon>Actinomycetes</taxon>
        <taxon>Streptosporangiales</taxon>
        <taxon>Thermomonosporaceae</taxon>
        <taxon>Actinomadura</taxon>
    </lineage>
</organism>
<comment type="caution">
    <text evidence="2">The sequence shown here is derived from an EMBL/GenBank/DDBJ whole genome shotgun (WGS) entry which is preliminary data.</text>
</comment>
<dbReference type="EMBL" id="BAAAZG010000070">
    <property type="protein sequence ID" value="GAA4103194.1"/>
    <property type="molecule type" value="Genomic_DNA"/>
</dbReference>
<reference evidence="3" key="1">
    <citation type="journal article" date="2019" name="Int. J. Syst. Evol. Microbiol.">
        <title>The Global Catalogue of Microorganisms (GCM) 10K type strain sequencing project: providing services to taxonomists for standard genome sequencing and annotation.</title>
        <authorList>
            <consortium name="The Broad Institute Genomics Platform"/>
            <consortium name="The Broad Institute Genome Sequencing Center for Infectious Disease"/>
            <person name="Wu L."/>
            <person name="Ma J."/>
        </authorList>
    </citation>
    <scope>NUCLEOTIDE SEQUENCE [LARGE SCALE GENOMIC DNA]</scope>
    <source>
        <strain evidence="3">JCM 16702</strain>
    </source>
</reference>
<evidence type="ECO:0000313" key="2">
    <source>
        <dbReference type="EMBL" id="GAA4103194.1"/>
    </source>
</evidence>
<protein>
    <submittedName>
        <fullName evidence="2">Uncharacterized protein</fullName>
    </submittedName>
</protein>
<proteinExistence type="predicted"/>
<feature type="region of interest" description="Disordered" evidence="1">
    <location>
        <begin position="1"/>
        <end position="30"/>
    </location>
</feature>